<evidence type="ECO:0000256" key="6">
    <source>
        <dbReference type="ARBA" id="ARBA00007929"/>
    </source>
</evidence>
<dbReference type="InterPro" id="IPR020472">
    <property type="entry name" value="WD40_PAC1"/>
</dbReference>
<dbReference type="Gene3D" id="2.130.10.10">
    <property type="entry name" value="YVTN repeat-like/Quinoprotein amine dehydrogenase"/>
    <property type="match status" value="6"/>
</dbReference>
<comment type="similarity">
    <text evidence="6">Belongs to the potassium channel family. Plant (TC 1.A.1.4) subfamily.</text>
</comment>
<proteinExistence type="inferred from homology"/>
<dbReference type="SMART" id="SM00320">
    <property type="entry name" value="WD40"/>
    <property type="match status" value="12"/>
</dbReference>
<feature type="transmembrane region" description="Helical" evidence="26">
    <location>
        <begin position="270"/>
        <end position="289"/>
    </location>
</feature>
<evidence type="ECO:0000256" key="3">
    <source>
        <dbReference type="ARBA" id="ARBA00004496"/>
    </source>
</evidence>
<dbReference type="PROSITE" id="PS50294">
    <property type="entry name" value="WD_REPEATS_REGION"/>
    <property type="match status" value="1"/>
</dbReference>
<dbReference type="PANTHER" id="PTHR44111:SF1">
    <property type="entry name" value="ELONGATOR COMPLEX PROTEIN 2"/>
    <property type="match status" value="1"/>
</dbReference>
<keyword evidence="23" id="KW-0407">Ion channel</keyword>
<dbReference type="InterPro" id="IPR005821">
    <property type="entry name" value="Ion_trans_dom"/>
</dbReference>
<evidence type="ECO:0000256" key="15">
    <source>
        <dbReference type="ARBA" id="ARBA00022826"/>
    </source>
</evidence>
<dbReference type="PROSITE" id="PS51490">
    <property type="entry name" value="KHA"/>
    <property type="match status" value="1"/>
</dbReference>
<feature type="repeat" description="WD" evidence="25">
    <location>
        <begin position="1596"/>
        <end position="1637"/>
    </location>
</feature>
<feature type="repeat" description="ANK" evidence="24">
    <location>
        <begin position="611"/>
        <end position="643"/>
    </location>
</feature>
<name>A0A9E7HVW5_9LILI</name>
<feature type="domain" description="Cyclic nucleotide-binding" evidence="27">
    <location>
        <begin position="401"/>
        <end position="504"/>
    </location>
</feature>
<protein>
    <recommendedName>
        <fullName evidence="7">Elongator complex protein 2</fullName>
    </recommendedName>
</protein>
<evidence type="ECO:0000256" key="19">
    <source>
        <dbReference type="ARBA" id="ARBA00023043"/>
    </source>
</evidence>
<comment type="similarity">
    <text evidence="5">Belongs to the WD repeat ELP2 family.</text>
</comment>
<evidence type="ECO:0000256" key="20">
    <source>
        <dbReference type="ARBA" id="ARBA00023065"/>
    </source>
</evidence>
<evidence type="ECO:0000256" key="16">
    <source>
        <dbReference type="ARBA" id="ARBA00022882"/>
    </source>
</evidence>
<feature type="repeat" description="ANK" evidence="24">
    <location>
        <begin position="578"/>
        <end position="610"/>
    </location>
</feature>
<organism evidence="29 30">
    <name type="scientific">Musa troglodytarum</name>
    <name type="common">fe'i banana</name>
    <dbReference type="NCBI Taxonomy" id="320322"/>
    <lineage>
        <taxon>Eukaryota</taxon>
        <taxon>Viridiplantae</taxon>
        <taxon>Streptophyta</taxon>
        <taxon>Embryophyta</taxon>
        <taxon>Tracheophyta</taxon>
        <taxon>Spermatophyta</taxon>
        <taxon>Magnoliopsida</taxon>
        <taxon>Liliopsida</taxon>
        <taxon>Zingiberales</taxon>
        <taxon>Musaceae</taxon>
        <taxon>Musa</taxon>
    </lineage>
</organism>
<feature type="domain" description="KHA" evidence="28">
    <location>
        <begin position="755"/>
        <end position="840"/>
    </location>
</feature>
<dbReference type="Gene3D" id="1.10.287.70">
    <property type="match status" value="1"/>
</dbReference>
<dbReference type="PROSITE" id="PS50088">
    <property type="entry name" value="ANK_REPEAT"/>
    <property type="match status" value="3"/>
</dbReference>
<dbReference type="GO" id="GO:0033588">
    <property type="term" value="C:elongator holoenzyme complex"/>
    <property type="evidence" value="ECO:0007669"/>
    <property type="project" value="InterPro"/>
</dbReference>
<evidence type="ECO:0000256" key="17">
    <source>
        <dbReference type="ARBA" id="ARBA00022958"/>
    </source>
</evidence>
<feature type="transmembrane region" description="Helical" evidence="26">
    <location>
        <begin position="78"/>
        <end position="97"/>
    </location>
</feature>
<evidence type="ECO:0000259" key="27">
    <source>
        <dbReference type="PROSITE" id="PS50042"/>
    </source>
</evidence>
<dbReference type="CDD" id="cd00038">
    <property type="entry name" value="CAP_ED"/>
    <property type="match status" value="1"/>
</dbReference>
<dbReference type="PRINTS" id="PR01463">
    <property type="entry name" value="EAGCHANLFMLY"/>
</dbReference>
<dbReference type="SMART" id="SM00100">
    <property type="entry name" value="cNMP"/>
    <property type="match status" value="1"/>
</dbReference>
<evidence type="ECO:0000313" key="30">
    <source>
        <dbReference type="Proteomes" id="UP001055439"/>
    </source>
</evidence>
<evidence type="ECO:0000256" key="26">
    <source>
        <dbReference type="SAM" id="Phobius"/>
    </source>
</evidence>
<dbReference type="Proteomes" id="UP001055439">
    <property type="component" value="Chromosome 8"/>
</dbReference>
<dbReference type="InterPro" id="IPR018490">
    <property type="entry name" value="cNMP-bd_dom_sf"/>
</dbReference>
<dbReference type="Pfam" id="PF12796">
    <property type="entry name" value="Ank_2"/>
    <property type="match status" value="2"/>
</dbReference>
<dbReference type="SUPFAM" id="SSF51206">
    <property type="entry name" value="cAMP-binding domain-like"/>
    <property type="match status" value="1"/>
</dbReference>
<dbReference type="FunFam" id="2.60.120.10:FF:000074">
    <property type="entry name" value="Potassium channel KAT2"/>
    <property type="match status" value="1"/>
</dbReference>
<dbReference type="Pfam" id="PF00027">
    <property type="entry name" value="cNMP_binding"/>
    <property type="match status" value="1"/>
</dbReference>
<keyword evidence="19 24" id="KW-0040">ANK repeat</keyword>
<feature type="repeat" description="ANK" evidence="24">
    <location>
        <begin position="675"/>
        <end position="707"/>
    </location>
</feature>
<dbReference type="SUPFAM" id="SSF81324">
    <property type="entry name" value="Voltage-gated potassium channels"/>
    <property type="match status" value="1"/>
</dbReference>
<dbReference type="FunFam" id="2.130.10.10:FF:000400">
    <property type="entry name" value="Elongator acetyltransferase complex subunit 2"/>
    <property type="match status" value="1"/>
</dbReference>
<evidence type="ECO:0000259" key="28">
    <source>
        <dbReference type="PROSITE" id="PS51490"/>
    </source>
</evidence>
<evidence type="ECO:0000313" key="29">
    <source>
        <dbReference type="EMBL" id="URE36513.1"/>
    </source>
</evidence>
<evidence type="ECO:0000256" key="25">
    <source>
        <dbReference type="PROSITE-ProRule" id="PRU00221"/>
    </source>
</evidence>
<dbReference type="InterPro" id="IPR015943">
    <property type="entry name" value="WD40/YVTN_repeat-like_dom_sf"/>
</dbReference>
<dbReference type="SMART" id="SM00248">
    <property type="entry name" value="ANK"/>
    <property type="match status" value="5"/>
</dbReference>
<dbReference type="SUPFAM" id="SSF50998">
    <property type="entry name" value="Quinoprotein alcohol dehydrogenase-like"/>
    <property type="match status" value="1"/>
</dbReference>
<feature type="transmembrane region" description="Helical" evidence="26">
    <location>
        <begin position="212"/>
        <end position="238"/>
    </location>
</feature>
<keyword evidence="22" id="KW-0539">Nucleus</keyword>
<dbReference type="InterPro" id="IPR036770">
    <property type="entry name" value="Ankyrin_rpt-contain_sf"/>
</dbReference>
<dbReference type="InterPro" id="IPR021789">
    <property type="entry name" value="KHA_dom"/>
</dbReference>
<comment type="subcellular location">
    <subcellularLocation>
        <location evidence="3">Cytoplasm</location>
    </subcellularLocation>
    <subcellularLocation>
        <location evidence="2">Membrane</location>
        <topology evidence="2">Multi-pass membrane protein</topology>
    </subcellularLocation>
    <subcellularLocation>
        <location evidence="1">Nucleus</location>
    </subcellularLocation>
</comment>
<keyword evidence="18 26" id="KW-1133">Transmembrane helix</keyword>
<keyword evidence="13" id="KW-0819">tRNA processing</keyword>
<dbReference type="GO" id="GO:0002098">
    <property type="term" value="P:tRNA wobble uridine modification"/>
    <property type="evidence" value="ECO:0007669"/>
    <property type="project" value="InterPro"/>
</dbReference>
<evidence type="ECO:0000256" key="21">
    <source>
        <dbReference type="ARBA" id="ARBA00023136"/>
    </source>
</evidence>
<feature type="repeat" description="WD" evidence="25">
    <location>
        <begin position="1549"/>
        <end position="1590"/>
    </location>
</feature>
<dbReference type="GO" id="GO:0005737">
    <property type="term" value="C:cytoplasm"/>
    <property type="evidence" value="ECO:0007669"/>
    <property type="project" value="UniProtKB-SubCell"/>
</dbReference>
<evidence type="ECO:0000256" key="12">
    <source>
        <dbReference type="ARBA" id="ARBA00022692"/>
    </source>
</evidence>
<gene>
    <name evidence="29" type="ORF">MUK42_16552</name>
</gene>
<dbReference type="InterPro" id="IPR037289">
    <property type="entry name" value="Elp2"/>
</dbReference>
<evidence type="ECO:0000256" key="1">
    <source>
        <dbReference type="ARBA" id="ARBA00004123"/>
    </source>
</evidence>
<dbReference type="InterPro" id="IPR002110">
    <property type="entry name" value="Ankyrin_rpt"/>
</dbReference>
<comment type="pathway">
    <text evidence="4">tRNA modification; 5-methoxycarbonylmethyl-2-thiouridine-tRNA biosynthesis.</text>
</comment>
<keyword evidence="8" id="KW-0813">Transport</keyword>
<dbReference type="InterPro" id="IPR036322">
    <property type="entry name" value="WD40_repeat_dom_sf"/>
</dbReference>
<dbReference type="PANTHER" id="PTHR44111">
    <property type="entry name" value="ELONGATOR COMPLEX PROTEIN 2"/>
    <property type="match status" value="1"/>
</dbReference>
<dbReference type="SUPFAM" id="SSF48403">
    <property type="entry name" value="Ankyrin repeat"/>
    <property type="match status" value="1"/>
</dbReference>
<dbReference type="Gene3D" id="2.60.120.10">
    <property type="entry name" value="Jelly Rolls"/>
    <property type="match status" value="1"/>
</dbReference>
<keyword evidence="12 26" id="KW-0812">Transmembrane</keyword>
<feature type="transmembrane region" description="Helical" evidence="26">
    <location>
        <begin position="117"/>
        <end position="135"/>
    </location>
</feature>
<evidence type="ECO:0000256" key="10">
    <source>
        <dbReference type="ARBA" id="ARBA00022538"/>
    </source>
</evidence>
<dbReference type="PROSITE" id="PS50042">
    <property type="entry name" value="CNMP_BINDING_3"/>
    <property type="match status" value="1"/>
</dbReference>
<dbReference type="GO" id="GO:0034702">
    <property type="term" value="C:monoatomic ion channel complex"/>
    <property type="evidence" value="ECO:0007669"/>
    <property type="project" value="UniProtKB-KW"/>
</dbReference>
<keyword evidence="11 25" id="KW-0853">WD repeat</keyword>
<dbReference type="PROSITE" id="PS50297">
    <property type="entry name" value="ANK_REP_REGION"/>
    <property type="match status" value="3"/>
</dbReference>
<evidence type="ECO:0000256" key="9">
    <source>
        <dbReference type="ARBA" id="ARBA00022490"/>
    </source>
</evidence>
<dbReference type="GO" id="GO:0005634">
    <property type="term" value="C:nucleus"/>
    <property type="evidence" value="ECO:0007669"/>
    <property type="project" value="UniProtKB-SubCell"/>
</dbReference>
<feature type="repeat" description="WD" evidence="25">
    <location>
        <begin position="1133"/>
        <end position="1174"/>
    </location>
</feature>
<keyword evidence="9" id="KW-0963">Cytoplasm</keyword>
<evidence type="ECO:0000256" key="18">
    <source>
        <dbReference type="ARBA" id="ARBA00022989"/>
    </source>
</evidence>
<dbReference type="InterPro" id="IPR014710">
    <property type="entry name" value="RmlC-like_jellyroll"/>
</dbReference>
<evidence type="ECO:0000256" key="13">
    <source>
        <dbReference type="ARBA" id="ARBA00022694"/>
    </source>
</evidence>
<evidence type="ECO:0000256" key="24">
    <source>
        <dbReference type="PROSITE-ProRule" id="PRU00023"/>
    </source>
</evidence>
<reference evidence="29" key="1">
    <citation type="submission" date="2022-05" db="EMBL/GenBank/DDBJ databases">
        <title>The Musa troglodytarum L. genome provides insights into the mechanism of non-climacteric behaviour and enrichment of carotenoids.</title>
        <authorList>
            <person name="Wang J."/>
        </authorList>
    </citation>
    <scope>NUCLEOTIDE SEQUENCE</scope>
    <source>
        <tissue evidence="29">Leaf</tissue>
    </source>
</reference>
<keyword evidence="30" id="KW-1185">Reference proteome</keyword>
<dbReference type="InterPro" id="IPR001680">
    <property type="entry name" value="WD40_rpt"/>
</dbReference>
<dbReference type="EMBL" id="CP097510">
    <property type="protein sequence ID" value="URE36513.1"/>
    <property type="molecule type" value="Genomic_DNA"/>
</dbReference>
<keyword evidence="16" id="KW-0851">Voltage-gated channel</keyword>
<dbReference type="InterPro" id="IPR000595">
    <property type="entry name" value="cNMP-bd_dom"/>
</dbReference>
<dbReference type="Gene3D" id="1.10.287.630">
    <property type="entry name" value="Helix hairpin bin"/>
    <property type="match status" value="1"/>
</dbReference>
<dbReference type="FunFam" id="1.10.287.70:FF:000139">
    <property type="entry name" value="Potassium channel SKOR"/>
    <property type="match status" value="1"/>
</dbReference>
<feature type="transmembrane region" description="Helical" evidence="26">
    <location>
        <begin position="301"/>
        <end position="326"/>
    </location>
</feature>
<dbReference type="Pfam" id="PF00520">
    <property type="entry name" value="Ion_trans"/>
    <property type="match status" value="1"/>
</dbReference>
<evidence type="ECO:0000256" key="2">
    <source>
        <dbReference type="ARBA" id="ARBA00004141"/>
    </source>
</evidence>
<dbReference type="InterPro" id="IPR003938">
    <property type="entry name" value="K_chnl_volt-dep_EAG/ELK/ERG"/>
</dbReference>
<dbReference type="InterPro" id="IPR011047">
    <property type="entry name" value="Quinoprotein_ADH-like_sf"/>
</dbReference>
<keyword evidence="21 26" id="KW-0472">Membrane</keyword>
<dbReference type="OrthoDB" id="27911at2759"/>
<evidence type="ECO:0000256" key="23">
    <source>
        <dbReference type="ARBA" id="ARBA00023303"/>
    </source>
</evidence>
<dbReference type="SUPFAM" id="SSF50978">
    <property type="entry name" value="WD40 repeat-like"/>
    <property type="match status" value="1"/>
</dbReference>
<dbReference type="PROSITE" id="PS50082">
    <property type="entry name" value="WD_REPEATS_2"/>
    <property type="match status" value="4"/>
</dbReference>
<keyword evidence="15" id="KW-0631">Potassium channel</keyword>
<accession>A0A9E7HVW5</accession>
<evidence type="ECO:0000256" key="14">
    <source>
        <dbReference type="ARBA" id="ARBA00022737"/>
    </source>
</evidence>
<evidence type="ECO:0000256" key="7">
    <source>
        <dbReference type="ARBA" id="ARBA00020267"/>
    </source>
</evidence>
<dbReference type="GO" id="GO:0005249">
    <property type="term" value="F:voltage-gated potassium channel activity"/>
    <property type="evidence" value="ECO:0007669"/>
    <property type="project" value="InterPro"/>
</dbReference>
<dbReference type="PRINTS" id="PR00320">
    <property type="entry name" value="GPROTEINBRPT"/>
</dbReference>
<keyword evidence="17" id="KW-0630">Potassium</keyword>
<evidence type="ECO:0000256" key="11">
    <source>
        <dbReference type="ARBA" id="ARBA00022574"/>
    </source>
</evidence>
<keyword evidence="10" id="KW-0633">Potassium transport</keyword>
<feature type="repeat" description="WD" evidence="25">
    <location>
        <begin position="1324"/>
        <end position="1355"/>
    </location>
</feature>
<keyword evidence="14" id="KW-0677">Repeat</keyword>
<dbReference type="Gene3D" id="1.25.40.20">
    <property type="entry name" value="Ankyrin repeat-containing domain"/>
    <property type="match status" value="2"/>
</dbReference>
<evidence type="ECO:0000256" key="8">
    <source>
        <dbReference type="ARBA" id="ARBA00022448"/>
    </source>
</evidence>
<keyword evidence="20" id="KW-0406">Ion transport</keyword>
<evidence type="ECO:0000256" key="5">
    <source>
        <dbReference type="ARBA" id="ARBA00005881"/>
    </source>
</evidence>
<dbReference type="Pfam" id="PF11834">
    <property type="entry name" value="KHA"/>
    <property type="match status" value="1"/>
</dbReference>
<sequence>MESERARDRWRQALAAVMAPRPAEAEEDVAADEELEERMGSSRGSLIALLASDLRLGIACRPSGEKLLDRFVILPDNWWYQLWTQFILLWAAYSSFFTPMEFGFFSGLPKNLFLLDVAGQVAFLVDIFVQFLLAYRDPHTYRMVRNPTAIALRYMKSNFVFDLLGCLPWDYIYKASGNKEEIRYLLWIRLTRVRKVTAFFQKMEKDIRINYLFTRIVKLIVVELYCTHTAACIFYYLATTLPESMESYTWIGSLKLGDYNYNHFREIDLWRRYITSLYFAIVTMATVGYGDIHAVNPREMVFIMIYVSFDMILGAYLIGNMTALIVKGSKTERFRDKMKDLIRYMNRNRLGKDIRDQIKGHVRLQYESSYTEASVLQDIPASIRAKISQTLYRPCIENVPLLKGCSSEFINQIVIRLQEEFFLPGELILEQGNAVDQLYFVCHGVLEGIAIGEDGSEETVTQLEPSSSFGEIAILCNIPQHYTVRVCELCRLLRLDKQLFTNILEVYFVDGRTILSNLLEGNESTLHIKQLESDITSHIGKQEAELALKVNSAAYYGDLHHLKGLIRTGADPKKTDYDGRSPLHLAASGGFEDITIFLIREGVDFNLSDNFGNTPLLEAVKHGHDRVASLLQSKGAKLDLKDAGSQLCAAVARGDSDFIRRILMYGIDPNSSDYDHRTPLHIAAADGLYSIAKILLEAGASVFAIDRWGSTPLDEAVKCGSKSLMMMLEDAKLDELSKFPDRGTQTQDKTQPRRRCTVFPFHPWDAKEKRKEGVVLWVPLTMEELVESSQELLNCSGSRILSEEGGRISDVRSGDKNQRQYQLVEFKALENRIKETGIVTNILKKRKIDVITVAESERKRGLRGGWKHTCKVHVGISAECFFLAEKHAGEPQEVFVVGFNRASCRPPRSRILSTKEAATAMALAVEREFIGAGCNRIVHNVSWGRSGLVAFGAQNAVAIFCPQSAQILTTLPGHKAVVNCTQWLPSSKDAFKVQHAEVHYLLSGSSDGVLIVWEMDLKKREWRSILQVSDVHKKGVTCLSGLIISHTMAMFASASSDGLVVIWELVLPYATLRDCKISCLESLSVGSKPMVALSLADLPGESGHVILAMGGLDQKIHIYLGDRKGNFIRACELKGHTDWIRSLDFSLPVCLDSENESLLLASSSQDRSIRIWKMVMRLSSSNSQVPYKKDVGIDLTSYIEGPLFLAGSASYQVSLESLLVGHEDWVYSVEWQPPFINGSKAHQPMGILSASMDKTMMIWRPEKNTGIWVNVVTVGELSHSALGFYGGHWAPDGESILAHGYGGSFHLWRNTGMDCENWQPQKVPSGHFASVSDIAWARNGEYLLSVSHDQTTRVFAPWHSEGDRTPWHEIARPQVHGHDINCVAIIQGTGNHRFVSGADEKVARVFEASLSFLKTLKHAVQKSICFEDINEDVQILGANMSALGLSQKPIYVHANTDTPSRLQSDASDSLETVPDAVPTVFTEPPVEEQLSWHTLWPESHKLYGHGNELFSLCCDHEGKLVASSCKAQSATVAEIWLWQVGSWKPVGRLQSHNLTVTQLEFSHDDAFLLSVSRDRHFSIFSIGKSREASHHLIAKQEAHKRIIWACAWNPFGHEFATGSRDKTVKIWAVDGSSSVKQLSILPQFHDSVTALAWVGHERSINSGILAVGMDDGLIELWSVCAGRTATGHDSEPSAFSAVLSIRFDPVLCHVSTVLRLAWRERCAGDSRATELASCGADQSVRVFKVCDF</sequence>
<evidence type="ECO:0000256" key="22">
    <source>
        <dbReference type="ARBA" id="ARBA00023242"/>
    </source>
</evidence>
<evidence type="ECO:0000256" key="4">
    <source>
        <dbReference type="ARBA" id="ARBA00005043"/>
    </source>
</evidence>
<dbReference type="Pfam" id="PF00400">
    <property type="entry name" value="WD40"/>
    <property type="match status" value="7"/>
</dbReference>